<comment type="subcellular location">
    <subcellularLocation>
        <location evidence="1">Membrane</location>
    </subcellularLocation>
</comment>
<evidence type="ECO:0000256" key="3">
    <source>
        <dbReference type="ARBA" id="ARBA00022989"/>
    </source>
</evidence>
<gene>
    <name evidence="6" type="ORF">M407DRAFT_174500</name>
</gene>
<protein>
    <submittedName>
        <fullName evidence="6">Uncharacterized protein</fullName>
    </submittedName>
</protein>
<dbReference type="PANTHER" id="PTHR35371:SF1">
    <property type="entry name" value="BLR7753 PROTEIN"/>
    <property type="match status" value="1"/>
</dbReference>
<evidence type="ECO:0000256" key="1">
    <source>
        <dbReference type="ARBA" id="ARBA00004370"/>
    </source>
</evidence>
<sequence length="207" mass="21801">MAAINESMPLLPPPAKSGITVNAKTALPVHIGTVGGYVGSAVVSVWLSSQAGLLDRFLTAFFTGFGSIDRNQMLASTALLYAFTTYVFTSANSIVGVALGSAGYHHDEPRHAKLFLTGLPYRLTASHQNLLEVFPIFALVAGLTAAQGPSSSLYHQGVTLLALHVFCKTIIFVPAYVKGLGVTRSAAHFIAIGALLGSLYQMTFSAQ</sequence>
<dbReference type="EMBL" id="KN822988">
    <property type="protein sequence ID" value="KIO28963.1"/>
    <property type="molecule type" value="Genomic_DNA"/>
</dbReference>
<dbReference type="OrthoDB" id="2421200at2759"/>
<reference evidence="7" key="2">
    <citation type="submission" date="2015-01" db="EMBL/GenBank/DDBJ databases">
        <title>Evolutionary Origins and Diversification of the Mycorrhizal Mutualists.</title>
        <authorList>
            <consortium name="DOE Joint Genome Institute"/>
            <consortium name="Mycorrhizal Genomics Consortium"/>
            <person name="Kohler A."/>
            <person name="Kuo A."/>
            <person name="Nagy L.G."/>
            <person name="Floudas D."/>
            <person name="Copeland A."/>
            <person name="Barry K.W."/>
            <person name="Cichocki N."/>
            <person name="Veneault-Fourrey C."/>
            <person name="LaButti K."/>
            <person name="Lindquist E.A."/>
            <person name="Lipzen A."/>
            <person name="Lundell T."/>
            <person name="Morin E."/>
            <person name="Murat C."/>
            <person name="Riley R."/>
            <person name="Ohm R."/>
            <person name="Sun H."/>
            <person name="Tunlid A."/>
            <person name="Henrissat B."/>
            <person name="Grigoriev I.V."/>
            <person name="Hibbett D.S."/>
            <person name="Martin F."/>
        </authorList>
    </citation>
    <scope>NUCLEOTIDE SEQUENCE [LARGE SCALE GENOMIC DNA]</scope>
    <source>
        <strain evidence="7">MUT 4182</strain>
    </source>
</reference>
<dbReference type="Gene3D" id="1.20.120.550">
    <property type="entry name" value="Membrane associated eicosanoid/glutathione metabolism-like domain"/>
    <property type="match status" value="1"/>
</dbReference>
<proteinExistence type="predicted"/>
<evidence type="ECO:0000256" key="5">
    <source>
        <dbReference type="SAM" id="Phobius"/>
    </source>
</evidence>
<dbReference type="PANTHER" id="PTHR35371">
    <property type="entry name" value="INNER MEMBRANE PROTEIN"/>
    <property type="match status" value="1"/>
</dbReference>
<evidence type="ECO:0000313" key="6">
    <source>
        <dbReference type="EMBL" id="KIO28963.1"/>
    </source>
</evidence>
<keyword evidence="2 5" id="KW-0812">Transmembrane</keyword>
<keyword evidence="3 5" id="KW-1133">Transmembrane helix</keyword>
<dbReference type="Pfam" id="PF01124">
    <property type="entry name" value="MAPEG"/>
    <property type="match status" value="1"/>
</dbReference>
<dbReference type="InterPro" id="IPR001129">
    <property type="entry name" value="Membr-assoc_MAPEG"/>
</dbReference>
<keyword evidence="7" id="KW-1185">Reference proteome</keyword>
<dbReference type="InterPro" id="IPR023352">
    <property type="entry name" value="MAPEG-like_dom_sf"/>
</dbReference>
<dbReference type="GO" id="GO:0016020">
    <property type="term" value="C:membrane"/>
    <property type="evidence" value="ECO:0007669"/>
    <property type="project" value="UniProtKB-SubCell"/>
</dbReference>
<feature type="transmembrane region" description="Helical" evidence="5">
    <location>
        <begin position="78"/>
        <end position="105"/>
    </location>
</feature>
<feature type="transmembrane region" description="Helical" evidence="5">
    <location>
        <begin position="189"/>
        <end position="206"/>
    </location>
</feature>
<keyword evidence="4 5" id="KW-0472">Membrane</keyword>
<dbReference type="HOGENOM" id="CLU_1327250_0_0_1"/>
<organism evidence="6 7">
    <name type="scientific">Tulasnella calospora MUT 4182</name>
    <dbReference type="NCBI Taxonomy" id="1051891"/>
    <lineage>
        <taxon>Eukaryota</taxon>
        <taxon>Fungi</taxon>
        <taxon>Dikarya</taxon>
        <taxon>Basidiomycota</taxon>
        <taxon>Agaricomycotina</taxon>
        <taxon>Agaricomycetes</taxon>
        <taxon>Cantharellales</taxon>
        <taxon>Tulasnellaceae</taxon>
        <taxon>Tulasnella</taxon>
    </lineage>
</organism>
<name>A0A0C3L5B7_9AGAM</name>
<dbReference type="Proteomes" id="UP000054248">
    <property type="component" value="Unassembled WGS sequence"/>
</dbReference>
<dbReference type="AlphaFoldDB" id="A0A0C3L5B7"/>
<dbReference type="SUPFAM" id="SSF161084">
    <property type="entry name" value="MAPEG domain-like"/>
    <property type="match status" value="1"/>
</dbReference>
<feature type="transmembrane region" description="Helical" evidence="5">
    <location>
        <begin position="158"/>
        <end position="177"/>
    </location>
</feature>
<reference evidence="6 7" key="1">
    <citation type="submission" date="2014-04" db="EMBL/GenBank/DDBJ databases">
        <authorList>
            <consortium name="DOE Joint Genome Institute"/>
            <person name="Kuo A."/>
            <person name="Girlanda M."/>
            <person name="Perotto S."/>
            <person name="Kohler A."/>
            <person name="Nagy L.G."/>
            <person name="Floudas D."/>
            <person name="Copeland A."/>
            <person name="Barry K.W."/>
            <person name="Cichocki N."/>
            <person name="Veneault-Fourrey C."/>
            <person name="LaButti K."/>
            <person name="Lindquist E.A."/>
            <person name="Lipzen A."/>
            <person name="Lundell T."/>
            <person name="Morin E."/>
            <person name="Murat C."/>
            <person name="Sun H."/>
            <person name="Tunlid A."/>
            <person name="Henrissat B."/>
            <person name="Grigoriev I.V."/>
            <person name="Hibbett D.S."/>
            <person name="Martin F."/>
            <person name="Nordberg H.P."/>
            <person name="Cantor M.N."/>
            <person name="Hua S.X."/>
        </authorList>
    </citation>
    <scope>NUCLEOTIDE SEQUENCE [LARGE SCALE GENOMIC DNA]</scope>
    <source>
        <strain evidence="6 7">MUT 4182</strain>
    </source>
</reference>
<evidence type="ECO:0000256" key="4">
    <source>
        <dbReference type="ARBA" id="ARBA00023136"/>
    </source>
</evidence>
<evidence type="ECO:0000313" key="7">
    <source>
        <dbReference type="Proteomes" id="UP000054248"/>
    </source>
</evidence>
<accession>A0A0C3L5B7</accession>
<evidence type="ECO:0000256" key="2">
    <source>
        <dbReference type="ARBA" id="ARBA00022692"/>
    </source>
</evidence>